<dbReference type="PANTHER" id="PTHR34276">
    <property type="entry name" value="MINI-RIBONUCLEASE 3"/>
    <property type="match status" value="1"/>
</dbReference>
<evidence type="ECO:0000313" key="8">
    <source>
        <dbReference type="EMBL" id="MCB7388267.1"/>
    </source>
</evidence>
<dbReference type="InterPro" id="IPR008226">
    <property type="entry name" value="Mini3_fam"/>
</dbReference>
<evidence type="ECO:0000256" key="5">
    <source>
        <dbReference type="ARBA" id="ARBA00022801"/>
    </source>
</evidence>
<proteinExistence type="inferred from homology"/>
<evidence type="ECO:0000256" key="6">
    <source>
        <dbReference type="HAMAP-Rule" id="MF_01468"/>
    </source>
</evidence>
<dbReference type="Pfam" id="PF00636">
    <property type="entry name" value="Ribonuclease_3"/>
    <property type="match status" value="1"/>
</dbReference>
<keyword evidence="4 6" id="KW-0255">Endonuclease</keyword>
<gene>
    <name evidence="6" type="primary">mrnC</name>
    <name evidence="8" type="ORF">LIZ65_13330</name>
</gene>
<dbReference type="EMBL" id="JAJCIS010000010">
    <property type="protein sequence ID" value="MCB7388267.1"/>
    <property type="molecule type" value="Genomic_DNA"/>
</dbReference>
<comment type="similarity">
    <text evidence="6">Belongs to the MrnC RNase family.</text>
</comment>
<organism evidence="8 9">
    <name type="scientific">Bariatricus massiliensis</name>
    <dbReference type="NCBI Taxonomy" id="1745713"/>
    <lineage>
        <taxon>Bacteria</taxon>
        <taxon>Bacillati</taxon>
        <taxon>Bacillota</taxon>
        <taxon>Clostridia</taxon>
        <taxon>Lachnospirales</taxon>
        <taxon>Lachnospiraceae</taxon>
        <taxon>Bariatricus</taxon>
    </lineage>
</organism>
<keyword evidence="6" id="KW-0694">RNA-binding</keyword>
<sequence length="152" mass="17481">MEKSVSFELDSYMCELFELEEVDAASYSPLTLAYIGDSIYDLIIKTLVINEGNKPVKKLHKETSRMVQASAQSEMMRILQPLLTEEEHAVYKRGRNSKSVSPAKNQSVTDYRRATGFEALMGWLYLKKDYKRMLDLVRMGLESLDEKQAVEE</sequence>
<dbReference type="EC" id="3.1.26.-" evidence="6"/>
<keyword evidence="2 6" id="KW-0698">rRNA processing</keyword>
<evidence type="ECO:0000256" key="4">
    <source>
        <dbReference type="ARBA" id="ARBA00022759"/>
    </source>
</evidence>
<keyword evidence="9" id="KW-1185">Reference proteome</keyword>
<comment type="caution">
    <text evidence="8">The sequence shown here is derived from an EMBL/GenBank/DDBJ whole genome shotgun (WGS) entry which is preliminary data.</text>
</comment>
<protein>
    <recommendedName>
        <fullName evidence="6">Mini-ribonuclease 3</fullName>
        <shortName evidence="6">Mini-3</shortName>
        <shortName evidence="6">Mini-RNase 3</shortName>
        <ecNumber evidence="6">3.1.26.-</ecNumber>
    </recommendedName>
    <alternativeName>
        <fullName evidence="6">Mini-RNase III</fullName>
        <shortName evidence="6">Mini-III</shortName>
    </alternativeName>
</protein>
<feature type="domain" description="RNase III" evidence="7">
    <location>
        <begin position="31"/>
        <end position="128"/>
    </location>
</feature>
<dbReference type="InterPro" id="IPR036389">
    <property type="entry name" value="RNase_III_sf"/>
</dbReference>
<keyword evidence="6" id="KW-0963">Cytoplasm</keyword>
<comment type="subunit">
    <text evidence="6">Homodimer.</text>
</comment>
<reference evidence="8 9" key="1">
    <citation type="submission" date="2021-10" db="EMBL/GenBank/DDBJ databases">
        <title>Collection of gut derived symbiotic bacterial strains cultured from healthy donors.</title>
        <authorList>
            <person name="Lin H."/>
            <person name="Littmann E."/>
            <person name="Kohout C."/>
            <person name="Pamer E.G."/>
        </authorList>
    </citation>
    <scope>NUCLEOTIDE SEQUENCE [LARGE SCALE GENOMIC DNA]</scope>
    <source>
        <strain evidence="8 9">DFI.1.165</strain>
    </source>
</reference>
<keyword evidence="6" id="KW-0460">Magnesium</keyword>
<dbReference type="Proteomes" id="UP001299546">
    <property type="component" value="Unassembled WGS sequence"/>
</dbReference>
<evidence type="ECO:0000256" key="1">
    <source>
        <dbReference type="ARBA" id="ARBA00022517"/>
    </source>
</evidence>
<comment type="function">
    <text evidence="6">Involved in correct processing of both the 5' and 3' ends of 23S rRNA precursor. Processes 30S rRNA precursor transcript even in absence of ribonuclease 3 (Rnc); Rnc processes 30S rRNA into smaller rRNA precursors.</text>
</comment>
<keyword evidence="1 6" id="KW-0690">Ribosome biogenesis</keyword>
<keyword evidence="6" id="KW-0699">rRNA-binding</keyword>
<evidence type="ECO:0000256" key="2">
    <source>
        <dbReference type="ARBA" id="ARBA00022552"/>
    </source>
</evidence>
<dbReference type="SUPFAM" id="SSF69065">
    <property type="entry name" value="RNase III domain-like"/>
    <property type="match status" value="1"/>
</dbReference>
<keyword evidence="5 6" id="KW-0378">Hydrolase</keyword>
<dbReference type="InterPro" id="IPR000999">
    <property type="entry name" value="RNase_III_dom"/>
</dbReference>
<dbReference type="Gene3D" id="1.10.1520.10">
    <property type="entry name" value="Ribonuclease III domain"/>
    <property type="match status" value="1"/>
</dbReference>
<evidence type="ECO:0000313" key="9">
    <source>
        <dbReference type="Proteomes" id="UP001299546"/>
    </source>
</evidence>
<keyword evidence="3 6" id="KW-0540">Nuclease</keyword>
<dbReference type="RefSeq" id="WP_066731501.1">
    <property type="nucleotide sequence ID" value="NZ_JAJCIQ010000010.1"/>
</dbReference>
<accession>A0ABS8DIK3</accession>
<dbReference type="PIRSF" id="PIRSF005520">
    <property type="entry name" value="UCP005520"/>
    <property type="match status" value="1"/>
</dbReference>
<feature type="active site" evidence="6">
    <location>
        <position position="37"/>
    </location>
</feature>
<evidence type="ECO:0000256" key="3">
    <source>
        <dbReference type="ARBA" id="ARBA00022722"/>
    </source>
</evidence>
<comment type="cofactor">
    <cofactor evidence="6">
        <name>Mg(2+)</name>
        <dbReference type="ChEBI" id="CHEBI:18420"/>
    </cofactor>
</comment>
<evidence type="ECO:0000259" key="7">
    <source>
        <dbReference type="Pfam" id="PF00636"/>
    </source>
</evidence>
<comment type="subcellular location">
    <subcellularLocation>
        <location evidence="6">Cytoplasm</location>
    </subcellularLocation>
</comment>
<name>A0ABS8DIK3_9FIRM</name>
<dbReference type="HAMAP" id="MF_01468">
    <property type="entry name" value="RNase_Mini_III"/>
    <property type="match status" value="1"/>
</dbReference>
<dbReference type="PANTHER" id="PTHR34276:SF1">
    <property type="entry name" value="MINI-RIBONUCLEASE 3"/>
    <property type="match status" value="1"/>
</dbReference>